<dbReference type="Gene3D" id="3.40.50.410">
    <property type="entry name" value="von Willebrand factor, type A domain"/>
    <property type="match status" value="1"/>
</dbReference>
<reference evidence="1 2" key="1">
    <citation type="submission" date="2017-12" db="EMBL/GenBank/DDBJ databases">
        <title>Kangiella profundi FT102 completed genome.</title>
        <authorList>
            <person name="Xu J."/>
            <person name="Wang J."/>
            <person name="Lu Y."/>
        </authorList>
    </citation>
    <scope>NUCLEOTIDE SEQUENCE [LARGE SCALE GENOMIC DNA]</scope>
    <source>
        <strain evidence="1 2">FT102</strain>
    </source>
</reference>
<dbReference type="PROSITE" id="PS51468">
    <property type="entry name" value="VIT"/>
    <property type="match status" value="1"/>
</dbReference>
<dbReference type="EMBL" id="CP025120">
    <property type="protein sequence ID" value="AUD79826.1"/>
    <property type="molecule type" value="Genomic_DNA"/>
</dbReference>
<dbReference type="PROSITE" id="PS50234">
    <property type="entry name" value="VWFA"/>
    <property type="match status" value="1"/>
</dbReference>
<protein>
    <submittedName>
        <fullName evidence="1">Marine proteobacterial sortase target protein</fullName>
    </submittedName>
</protein>
<organism evidence="1 2">
    <name type="scientific">Kangiella profundi</name>
    <dbReference type="NCBI Taxonomy" id="1561924"/>
    <lineage>
        <taxon>Bacteria</taxon>
        <taxon>Pseudomonadati</taxon>
        <taxon>Pseudomonadota</taxon>
        <taxon>Gammaproteobacteria</taxon>
        <taxon>Kangiellales</taxon>
        <taxon>Kangiellaceae</taxon>
        <taxon>Kangiella</taxon>
    </lineage>
</organism>
<dbReference type="SMART" id="SM00609">
    <property type="entry name" value="VIT"/>
    <property type="match status" value="1"/>
</dbReference>
<accession>A0A2K9AHH2</accession>
<evidence type="ECO:0000313" key="2">
    <source>
        <dbReference type="Proteomes" id="UP000232693"/>
    </source>
</evidence>
<sequence>MKRVLFFLFWGTFFLSINQVSKADEELFPSSINYRSLESDLTFKQLPLSTDIKMHISSVVSRVSVKQTFSNESEQWLEGVYQFPLPENAAVDTLKMYIGQRIIEGEVQEKQQAQRTYEKAKAEGKRASLVEQVRDNLFTTKLANIAPGESITIHIEFQQLVHNDGTHFSVRMPLGITPRYEPSQALSTSVDDYEYPSSSAQPKASETILADHDSAQLSSATTLFNTGEQPDRPVNVTVHLNPGFDLSLLESPYHQIVTQQTGNEYTIQLENPAQAERDFVLNWQPQLGQEPKVALFSESYEGHNYHVLMMLPPTHDFVQQKTQPREMIFVIDSSGSMSGDSMQQAKQGLYYALTQLGSEDTFNIIDFDHEATKLFDEAVPATQANLEMAKYFVATLEADGGTEIAKAINLALDKPNSTLLRQVVFLTDGSIGNERQIFQMIENQLGNNRLFTIGIGAAPNSYFMSKAANYGRGTFTYIGKASEVQSQLEKLFKKLRYPALENLSLENQSLGNKSLGNGTASKLELYPGHLRDLYLGEPLFVSYRTPKGVNNSIQVKGQAESYDWSFKLPPVTNGKDKGIARLWARMKIDAIKSDFNLGYDQSREQILQTALDYHLVSDYTSLVAVDKTPARVMEELKKLQLANRTPAGWKAPHGYPQGGTVANLAMLIGFLALLLALAYQYKLNRRNRTQA</sequence>
<dbReference type="InterPro" id="IPR022440">
    <property type="entry name" value="CHP03788"/>
</dbReference>
<dbReference type="InterPro" id="IPR002035">
    <property type="entry name" value="VWF_A"/>
</dbReference>
<evidence type="ECO:0000313" key="1">
    <source>
        <dbReference type="EMBL" id="AUD79826.1"/>
    </source>
</evidence>
<dbReference type="KEGG" id="kpd:CW740_11435"/>
<dbReference type="InterPro" id="IPR036465">
    <property type="entry name" value="vWFA_dom_sf"/>
</dbReference>
<dbReference type="AlphaFoldDB" id="A0A2K9AHH2"/>
<dbReference type="Proteomes" id="UP000232693">
    <property type="component" value="Chromosome"/>
</dbReference>
<gene>
    <name evidence="1" type="ORF">CW740_11435</name>
</gene>
<dbReference type="RefSeq" id="WP_106647618.1">
    <property type="nucleotide sequence ID" value="NZ_BMGO01000001.1"/>
</dbReference>
<dbReference type="OrthoDB" id="9784383at2"/>
<dbReference type="Pfam" id="PF08487">
    <property type="entry name" value="VIT"/>
    <property type="match status" value="1"/>
</dbReference>
<dbReference type="SMART" id="SM00327">
    <property type="entry name" value="VWA"/>
    <property type="match status" value="1"/>
</dbReference>
<dbReference type="PANTHER" id="PTHR45737">
    <property type="entry name" value="VON WILLEBRAND FACTOR A DOMAIN-CONTAINING PROTEIN 5A"/>
    <property type="match status" value="1"/>
</dbReference>
<dbReference type="NCBIfam" id="TIGR03788">
    <property type="entry name" value="marine_srt_targ"/>
    <property type="match status" value="1"/>
</dbReference>
<keyword evidence="2" id="KW-1185">Reference proteome</keyword>
<dbReference type="InterPro" id="IPR013694">
    <property type="entry name" value="VIT"/>
</dbReference>
<name>A0A2K9AHH2_9GAMM</name>
<dbReference type="PANTHER" id="PTHR45737:SF6">
    <property type="entry name" value="VON WILLEBRAND FACTOR A DOMAIN-CONTAINING PROTEIN 5A"/>
    <property type="match status" value="1"/>
</dbReference>
<dbReference type="SUPFAM" id="SSF53300">
    <property type="entry name" value="vWA-like"/>
    <property type="match status" value="1"/>
</dbReference>
<dbReference type="Pfam" id="PF13768">
    <property type="entry name" value="VWA_3"/>
    <property type="match status" value="1"/>
</dbReference>
<proteinExistence type="predicted"/>